<reference evidence="3 4" key="1">
    <citation type="submission" date="2018-04" db="EMBL/GenBank/DDBJ databases">
        <title>Bacteria isolated from cave deposits of Manipur.</title>
        <authorList>
            <person name="Sahoo D."/>
            <person name="Sarangthem I."/>
            <person name="Nandeibam J."/>
        </authorList>
    </citation>
    <scope>NUCLEOTIDE SEQUENCE [LARGE SCALE GENOMIC DNA]</scope>
    <source>
        <strain evidence="4">mrc11</strain>
    </source>
</reference>
<organism evidence="3 4">
    <name type="scientific">Arthrobacter globiformis</name>
    <dbReference type="NCBI Taxonomy" id="1665"/>
    <lineage>
        <taxon>Bacteria</taxon>
        <taxon>Bacillati</taxon>
        <taxon>Actinomycetota</taxon>
        <taxon>Actinomycetes</taxon>
        <taxon>Micrococcales</taxon>
        <taxon>Micrococcaceae</taxon>
        <taxon>Arthrobacter</taxon>
    </lineage>
</organism>
<feature type="transmembrane region" description="Helical" evidence="2">
    <location>
        <begin position="101"/>
        <end position="122"/>
    </location>
</feature>
<evidence type="ECO:0000313" key="4">
    <source>
        <dbReference type="Proteomes" id="UP000249166"/>
    </source>
</evidence>
<proteinExistence type="predicted"/>
<evidence type="ECO:0000256" key="2">
    <source>
        <dbReference type="SAM" id="Phobius"/>
    </source>
</evidence>
<gene>
    <name evidence="3" type="ORF">DBZ45_06615</name>
</gene>
<feature type="transmembrane region" description="Helical" evidence="2">
    <location>
        <begin position="128"/>
        <end position="152"/>
    </location>
</feature>
<feature type="transmembrane region" description="Helical" evidence="2">
    <location>
        <begin position="489"/>
        <end position="513"/>
    </location>
</feature>
<dbReference type="EMBL" id="QLNP01000063">
    <property type="protein sequence ID" value="RAM38160.1"/>
    <property type="molecule type" value="Genomic_DNA"/>
</dbReference>
<dbReference type="RefSeq" id="WP_111903132.1">
    <property type="nucleotide sequence ID" value="NZ_QLNP01000063.1"/>
</dbReference>
<dbReference type="OrthoDB" id="5181884at2"/>
<feature type="transmembrane region" description="Helical" evidence="2">
    <location>
        <begin position="413"/>
        <end position="438"/>
    </location>
</feature>
<feature type="transmembrane region" description="Helical" evidence="2">
    <location>
        <begin position="207"/>
        <end position="227"/>
    </location>
</feature>
<name>A0A328HLS7_ARTGO</name>
<feature type="transmembrane region" description="Helical" evidence="2">
    <location>
        <begin position="164"/>
        <end position="187"/>
    </location>
</feature>
<keyword evidence="2" id="KW-0812">Transmembrane</keyword>
<evidence type="ECO:0000313" key="3">
    <source>
        <dbReference type="EMBL" id="RAM38160.1"/>
    </source>
</evidence>
<dbReference type="AlphaFoldDB" id="A0A328HLS7"/>
<feature type="transmembrane region" description="Helical" evidence="2">
    <location>
        <begin position="38"/>
        <end position="62"/>
    </location>
</feature>
<feature type="transmembrane region" description="Helical" evidence="2">
    <location>
        <begin position="338"/>
        <end position="360"/>
    </location>
</feature>
<protein>
    <submittedName>
        <fullName evidence="3">Uncharacterized protein</fullName>
    </submittedName>
</protein>
<feature type="transmembrane region" description="Helical" evidence="2">
    <location>
        <begin position="248"/>
        <end position="279"/>
    </location>
</feature>
<sequence>MSHQPPVSAPALPDLPAHQPGASLGTQPGNSFFDFRRLWTGAAAAAATYAAVYLFSLGAVLLSLAGIAASQGNPVPALGGAIAAEQAPDAWSQLGQLTAQLVAMAHLGSAGTAVAGVVPFLGSVRGEGHLYAVPLAVLLISAAGIYLASRLAELRFPSAGRPQLLLQSAVSGAVFALLVNGVAAAAAVRFPPGGGFSVDPISAAGGWSVLVAFLLAAGLSVLSRNAIYARQAPFAGASLLRGKLNLPLAAVAVHAAVFSVIAVPAAWIAAAVSGGWAALLSGPLLMGNAAGYGLVAGHLGGLHMFSETTAVFGAQQSANEDQTVYGFGADAAGTDATVAAWAALALALVCTVISGLCVLLRRGPVSNGDLRHWAPVPAGFLVLGLLLLPLLTVRADFDAPGLASGQYVLAPAWWSPAVFLGWGLLVEASARFLAPYLVPVVPARLQRLLRVLPARPQESRPREAGAAAIGPAVTPPAERQLTAKGRKRLLVSAAVVGAVAVLAVGSVVTINAVKPGPDQPVKDYAQALVDGDARKALEILDPDVPNEERVLLTNEVLGAAANRIDGFSIISTRISGESAQVSAELRQGGRKYEQTFALVKNQPALLDDHWKLEAFPLQQVTVSADVPLAAVSVNGITIPAGQNEATAFGTNISLPAFPGSYSVGLPDSEKYLSVEDQQVVVSGGSLPQAPETARLTVKASDELVAETSRQVAAALTACEKSTDLEPEGCPFSRFAFGDVRNVKWSITADPDYGLSRSFDGTWRLSGGNAGEATVSYERNASFSKTDPEWEKETDKMQFYVRGNVSIEAGKVLVSLSRF</sequence>
<keyword evidence="2" id="KW-0472">Membrane</keyword>
<feature type="region of interest" description="Disordered" evidence="1">
    <location>
        <begin position="1"/>
        <end position="23"/>
    </location>
</feature>
<comment type="caution">
    <text evidence="3">The sequence shown here is derived from an EMBL/GenBank/DDBJ whole genome shotgun (WGS) entry which is preliminary data.</text>
</comment>
<evidence type="ECO:0000256" key="1">
    <source>
        <dbReference type="SAM" id="MobiDB-lite"/>
    </source>
</evidence>
<feature type="transmembrane region" description="Helical" evidence="2">
    <location>
        <begin position="372"/>
        <end position="393"/>
    </location>
</feature>
<keyword evidence="2" id="KW-1133">Transmembrane helix</keyword>
<dbReference type="Proteomes" id="UP000249166">
    <property type="component" value="Unassembled WGS sequence"/>
</dbReference>
<accession>A0A328HLS7</accession>